<evidence type="ECO:0000313" key="3">
    <source>
        <dbReference type="Proteomes" id="UP000274756"/>
    </source>
</evidence>
<dbReference type="STRING" id="318479.A0A0N4U4U5"/>
<dbReference type="WBParaSite" id="DME_0000182801-mRNA-1">
    <property type="protein sequence ID" value="DME_0000182801-mRNA-1"/>
    <property type="gene ID" value="DME_0000182801"/>
</dbReference>
<reference evidence="1 3" key="2">
    <citation type="submission" date="2018-11" db="EMBL/GenBank/DDBJ databases">
        <authorList>
            <consortium name="Pathogen Informatics"/>
        </authorList>
    </citation>
    <scope>NUCLEOTIDE SEQUENCE [LARGE SCALE GENOMIC DNA]</scope>
</reference>
<gene>
    <name evidence="1" type="ORF">DME_LOCUS6188</name>
</gene>
<keyword evidence="3" id="KW-1185">Reference proteome</keyword>
<dbReference type="Proteomes" id="UP000038040">
    <property type="component" value="Unplaced"/>
</dbReference>
<evidence type="ECO:0000313" key="1">
    <source>
        <dbReference type="EMBL" id="VDN56215.1"/>
    </source>
</evidence>
<protein>
    <submittedName>
        <fullName evidence="4">HTH_Tnp_4 domain-containing protein</fullName>
    </submittedName>
</protein>
<name>A0A0N4U4U5_DRAME</name>
<dbReference type="EMBL" id="UYYG01001154">
    <property type="protein sequence ID" value="VDN56215.1"/>
    <property type="molecule type" value="Genomic_DNA"/>
</dbReference>
<reference evidence="4" key="1">
    <citation type="submission" date="2017-02" db="UniProtKB">
        <authorList>
            <consortium name="WormBaseParasite"/>
        </authorList>
    </citation>
    <scope>IDENTIFICATION</scope>
</reference>
<proteinExistence type="predicted"/>
<accession>A0A0N4U4U5</accession>
<organism evidence="2 4">
    <name type="scientific">Dracunculus medinensis</name>
    <name type="common">Guinea worm</name>
    <dbReference type="NCBI Taxonomy" id="318479"/>
    <lineage>
        <taxon>Eukaryota</taxon>
        <taxon>Metazoa</taxon>
        <taxon>Ecdysozoa</taxon>
        <taxon>Nematoda</taxon>
        <taxon>Chromadorea</taxon>
        <taxon>Rhabditida</taxon>
        <taxon>Spirurina</taxon>
        <taxon>Dracunculoidea</taxon>
        <taxon>Dracunculidae</taxon>
        <taxon>Dracunculus</taxon>
    </lineage>
</organism>
<sequence>MKSIYKRGCNKPVSIRTGNFLENIKVPLKQFILYLYLWSNFTSSENISKELGLCENTISTFNCKIRTLTSLIGGCNDIIEIDETVITKKTKEESFQPSGLLVEYLG</sequence>
<evidence type="ECO:0000313" key="2">
    <source>
        <dbReference type="Proteomes" id="UP000038040"/>
    </source>
</evidence>
<dbReference type="Proteomes" id="UP000274756">
    <property type="component" value="Unassembled WGS sequence"/>
</dbReference>
<evidence type="ECO:0000313" key="4">
    <source>
        <dbReference type="WBParaSite" id="DME_0000182801-mRNA-1"/>
    </source>
</evidence>
<dbReference type="AlphaFoldDB" id="A0A0N4U4U5"/>
<dbReference type="OrthoDB" id="5862080at2759"/>